<dbReference type="EMBL" id="NPKI01000014">
    <property type="protein sequence ID" value="PAQ02543.1"/>
    <property type="molecule type" value="Genomic_DNA"/>
</dbReference>
<dbReference type="Gene3D" id="3.40.50.1820">
    <property type="entry name" value="alpha/beta hydrolase"/>
    <property type="match status" value="1"/>
</dbReference>
<dbReference type="GO" id="GO:0080030">
    <property type="term" value="F:methyl indole-3-acetate esterase activity"/>
    <property type="evidence" value="ECO:0007669"/>
    <property type="project" value="TreeGrafter"/>
</dbReference>
<dbReference type="Pfam" id="PF12697">
    <property type="entry name" value="Abhydrolase_6"/>
    <property type="match status" value="1"/>
</dbReference>
<proteinExistence type="predicted"/>
<evidence type="ECO:0000313" key="2">
    <source>
        <dbReference type="EMBL" id="PAQ02543.1"/>
    </source>
</evidence>
<accession>A0AB36RDX5</accession>
<protein>
    <submittedName>
        <fullName evidence="2">Alpha/beta hydrolase</fullName>
    </submittedName>
</protein>
<dbReference type="InterPro" id="IPR029058">
    <property type="entry name" value="AB_hydrolase_fold"/>
</dbReference>
<dbReference type="InterPro" id="IPR045889">
    <property type="entry name" value="MES/HNL"/>
</dbReference>
<comment type="caution">
    <text evidence="2">The sequence shown here is derived from an EMBL/GenBank/DDBJ whole genome shotgun (WGS) entry which is preliminary data.</text>
</comment>
<dbReference type="GO" id="GO:0080032">
    <property type="term" value="F:methyl jasmonate esterase activity"/>
    <property type="evidence" value="ECO:0007669"/>
    <property type="project" value="TreeGrafter"/>
</dbReference>
<gene>
    <name evidence="2" type="ORF">CIT25_09250</name>
</gene>
<name>A0AB36RDX5_9HYPH</name>
<dbReference type="InterPro" id="IPR000073">
    <property type="entry name" value="AB_hydrolase_1"/>
</dbReference>
<keyword evidence="2" id="KW-0378">Hydrolase</keyword>
<sequence>MTKTYVLVHGAWHGGWCWRDVAANLRKMGYYVTTPTQTGVGERAHLLCKDITPDTFVTDIVNHIVTEELSDVILVGHSLGGISITGAADRIPDHISHLVYLDGAIVESGQSVFSTMPPDIVAARRKLVAEEGRGIFMPTPPPTAFGIPEGHSLTDWVRRRITPHPAGTYESGLKLVHPLGNGRPRTYVVCTNPLHPPMAGAREWVAKQDGWAWQELATGHDAMILAPTEVALLLSAVG</sequence>
<dbReference type="PANTHER" id="PTHR10992:SF1086">
    <property type="entry name" value="AB HYDROLASE-1 DOMAIN-CONTAINING PROTEIN"/>
    <property type="match status" value="1"/>
</dbReference>
<feature type="domain" description="AB hydrolase-1" evidence="1">
    <location>
        <begin position="6"/>
        <end position="231"/>
    </location>
</feature>
<dbReference type="RefSeq" id="WP_095484274.1">
    <property type="nucleotide sequence ID" value="NZ_CP088151.1"/>
</dbReference>
<evidence type="ECO:0000313" key="3">
    <source>
        <dbReference type="Proteomes" id="UP000216215"/>
    </source>
</evidence>
<dbReference type="SUPFAM" id="SSF53474">
    <property type="entry name" value="alpha/beta-Hydrolases"/>
    <property type="match status" value="1"/>
</dbReference>
<evidence type="ECO:0000259" key="1">
    <source>
        <dbReference type="Pfam" id="PF12697"/>
    </source>
</evidence>
<keyword evidence="3" id="KW-1185">Reference proteome</keyword>
<dbReference type="Proteomes" id="UP000216215">
    <property type="component" value="Unassembled WGS sequence"/>
</dbReference>
<reference evidence="3" key="1">
    <citation type="submission" date="2017-08" db="EMBL/GenBank/DDBJ databases">
        <title>Mesorhizobium wenxinae sp. nov., a novel rhizobial species isolated from root nodules of chickpea (Cicer arietinum L.).</title>
        <authorList>
            <person name="Zhang J."/>
        </authorList>
    </citation>
    <scope>NUCLEOTIDE SEQUENCE [LARGE SCALE GENOMIC DNA]</scope>
    <source>
        <strain evidence="3">USDA 3392</strain>
    </source>
</reference>
<organism evidence="2 3">
    <name type="scientific">Mesorhizobium mediterraneum</name>
    <dbReference type="NCBI Taxonomy" id="43617"/>
    <lineage>
        <taxon>Bacteria</taxon>
        <taxon>Pseudomonadati</taxon>
        <taxon>Pseudomonadota</taxon>
        <taxon>Alphaproteobacteria</taxon>
        <taxon>Hyphomicrobiales</taxon>
        <taxon>Phyllobacteriaceae</taxon>
        <taxon>Mesorhizobium</taxon>
    </lineage>
</organism>
<dbReference type="AlphaFoldDB" id="A0AB36RDX5"/>
<dbReference type="PANTHER" id="PTHR10992">
    <property type="entry name" value="METHYLESTERASE FAMILY MEMBER"/>
    <property type="match status" value="1"/>
</dbReference>